<evidence type="ECO:0000313" key="7">
    <source>
        <dbReference type="EMBL" id="OJT02840.1"/>
    </source>
</evidence>
<dbReference type="OMA" id="RQIAHME"/>
<protein>
    <submittedName>
        <fullName evidence="7">Protein GCN20</fullName>
    </submittedName>
</protein>
<evidence type="ECO:0000313" key="8">
    <source>
        <dbReference type="Proteomes" id="UP000184267"/>
    </source>
</evidence>
<evidence type="ECO:0000259" key="6">
    <source>
        <dbReference type="PROSITE" id="PS50893"/>
    </source>
</evidence>
<keyword evidence="8" id="KW-1185">Reference proteome</keyword>
<keyword evidence="1" id="KW-0677">Repeat</keyword>
<name>A0A1M2V5D9_TRAPU</name>
<dbReference type="InterPro" id="IPR027417">
    <property type="entry name" value="P-loop_NTPase"/>
</dbReference>
<dbReference type="CDD" id="cd03221">
    <property type="entry name" value="ABCF_EF-3"/>
    <property type="match status" value="1"/>
</dbReference>
<comment type="caution">
    <text evidence="7">The sequence shown here is derived from an EMBL/GenBank/DDBJ whole genome shotgun (WGS) entry which is preliminary data.</text>
</comment>
<keyword evidence="3" id="KW-0067">ATP-binding</keyword>
<evidence type="ECO:0000256" key="1">
    <source>
        <dbReference type="ARBA" id="ARBA00022737"/>
    </source>
</evidence>
<sequence>MSSTRKGAPKRQPANPTATGRGGGTAPIVATSQVSRFHTETLTTLSNDIDLKDVNLTIGQRTLLTGANLRLFRGVHYGLVGQNGVGKSTLLRVLGHKLLAGFPSNVRVLFVEQLEGADMARPVVRVVMNADRTAARARRELKLVQGALEGDDPTEVARVMSNVKMDRLKDELEAADKIATERSGARGADARKKLIEQEKRVEDAKSANAEPLSKEEITRASAEAQELLTELFAAMDLYGEEAAEAKARTILKGLRFPAAWHDRPLGELSGGWRIRVALASALHIEPDILLLDEPTNHLDLPAIIWLQDYLGQLADTTIVTVSHDRAFLNAVADEIVVFKSQTLTYHTGNFDEYLEHTEEKRKYMERMAEAIDKKKAAAEKTVQATMSQARKTGDDKKMAQAASRQRKLERIGMEVNDKGHRFKLNRDRAGYHLSTRGDVETEVVEQAPTWSIPDPIPLRQAGAIIEVEDVSVGYDKKQPPLVSGVTLNVGQTARIAIVGANGSGKTTLVKALVGDLPPLKGKIARHLSAKIGYFTQHHVDELHQYPVETSALSLLMDKDPDNREQDCFAHLGKYGIKGSVALQPLRSLSGGQMVRAAFALSTFGASPHLLILDEPTNHLDYLTTEALIMALQEFTGAVLIVSHDQFFVSEVAEQVYAVRKKKLELLEGGMEEYAKACRKGKKR</sequence>
<dbReference type="PANTHER" id="PTHR19211:SF129">
    <property type="entry name" value="ABC TRANSPORTER ATP-BINDING PROTEIN"/>
    <property type="match status" value="1"/>
</dbReference>
<proteinExistence type="predicted"/>
<dbReference type="AlphaFoldDB" id="A0A1M2V5D9"/>
<dbReference type="FunFam" id="3.40.50.300:FF:000011">
    <property type="entry name" value="Putative ABC transporter ATP-binding component"/>
    <property type="match status" value="1"/>
</dbReference>
<dbReference type="PROSITE" id="PS00211">
    <property type="entry name" value="ABC_TRANSPORTER_1"/>
    <property type="match status" value="1"/>
</dbReference>
<dbReference type="Pfam" id="PF00005">
    <property type="entry name" value="ABC_tran"/>
    <property type="match status" value="2"/>
</dbReference>
<dbReference type="InterPro" id="IPR003439">
    <property type="entry name" value="ABC_transporter-like_ATP-bd"/>
</dbReference>
<dbReference type="InterPro" id="IPR050611">
    <property type="entry name" value="ABCF"/>
</dbReference>
<dbReference type="OrthoDB" id="2110130at2759"/>
<dbReference type="PANTHER" id="PTHR19211">
    <property type="entry name" value="ATP-BINDING TRANSPORT PROTEIN-RELATED"/>
    <property type="match status" value="1"/>
</dbReference>
<evidence type="ECO:0000256" key="5">
    <source>
        <dbReference type="SAM" id="MobiDB-lite"/>
    </source>
</evidence>
<dbReference type="Proteomes" id="UP000184267">
    <property type="component" value="Unassembled WGS sequence"/>
</dbReference>
<organism evidence="7 8">
    <name type="scientific">Trametes pubescens</name>
    <name type="common">White-rot fungus</name>
    <dbReference type="NCBI Taxonomy" id="154538"/>
    <lineage>
        <taxon>Eukaryota</taxon>
        <taxon>Fungi</taxon>
        <taxon>Dikarya</taxon>
        <taxon>Basidiomycota</taxon>
        <taxon>Agaricomycotina</taxon>
        <taxon>Agaricomycetes</taxon>
        <taxon>Polyporales</taxon>
        <taxon>Polyporaceae</taxon>
        <taxon>Trametes</taxon>
    </lineage>
</organism>
<keyword evidence="4" id="KW-0175">Coiled coil</keyword>
<dbReference type="GO" id="GO:0016887">
    <property type="term" value="F:ATP hydrolysis activity"/>
    <property type="evidence" value="ECO:0007669"/>
    <property type="project" value="InterPro"/>
</dbReference>
<feature type="coiled-coil region" evidence="4">
    <location>
        <begin position="353"/>
        <end position="380"/>
    </location>
</feature>
<dbReference type="GO" id="GO:0005524">
    <property type="term" value="F:ATP binding"/>
    <property type="evidence" value="ECO:0007669"/>
    <property type="project" value="UniProtKB-KW"/>
</dbReference>
<accession>A0A1M2V5D9</accession>
<dbReference type="EMBL" id="MNAD01001649">
    <property type="protein sequence ID" value="OJT02840.1"/>
    <property type="molecule type" value="Genomic_DNA"/>
</dbReference>
<evidence type="ECO:0000256" key="4">
    <source>
        <dbReference type="SAM" id="Coils"/>
    </source>
</evidence>
<dbReference type="PROSITE" id="PS50893">
    <property type="entry name" value="ABC_TRANSPORTER_2"/>
    <property type="match status" value="2"/>
</dbReference>
<keyword evidence="2" id="KW-0547">Nucleotide-binding</keyword>
<dbReference type="Pfam" id="PF12848">
    <property type="entry name" value="ABC_tran_Xtn"/>
    <property type="match status" value="1"/>
</dbReference>
<dbReference type="SUPFAM" id="SSF52540">
    <property type="entry name" value="P-loop containing nucleoside triphosphate hydrolases"/>
    <property type="match status" value="2"/>
</dbReference>
<gene>
    <name evidence="7" type="ORF">TRAPUB_6696</name>
</gene>
<dbReference type="InterPro" id="IPR032781">
    <property type="entry name" value="ABC_tran_Xtn"/>
</dbReference>
<evidence type="ECO:0000256" key="2">
    <source>
        <dbReference type="ARBA" id="ARBA00022741"/>
    </source>
</evidence>
<dbReference type="InterPro" id="IPR003593">
    <property type="entry name" value="AAA+_ATPase"/>
</dbReference>
<dbReference type="SMART" id="SM00382">
    <property type="entry name" value="AAA"/>
    <property type="match status" value="2"/>
</dbReference>
<dbReference type="InterPro" id="IPR017871">
    <property type="entry name" value="ABC_transporter-like_CS"/>
</dbReference>
<feature type="domain" description="ABC transporter" evidence="6">
    <location>
        <begin position="465"/>
        <end position="683"/>
    </location>
</feature>
<reference evidence="7 8" key="1">
    <citation type="submission" date="2016-10" db="EMBL/GenBank/DDBJ databases">
        <title>Genome sequence of the basidiomycete white-rot fungus Trametes pubescens.</title>
        <authorList>
            <person name="Makela M.R."/>
            <person name="Granchi Z."/>
            <person name="Peng M."/>
            <person name="De Vries R.P."/>
            <person name="Grigoriev I."/>
            <person name="Riley R."/>
            <person name="Hilden K."/>
        </authorList>
    </citation>
    <scope>NUCLEOTIDE SEQUENCE [LARGE SCALE GENOMIC DNA]</scope>
    <source>
        <strain evidence="7 8">FBCC735</strain>
    </source>
</reference>
<evidence type="ECO:0000256" key="3">
    <source>
        <dbReference type="ARBA" id="ARBA00022840"/>
    </source>
</evidence>
<feature type="domain" description="ABC transporter" evidence="6">
    <location>
        <begin position="49"/>
        <end position="366"/>
    </location>
</feature>
<feature type="region of interest" description="Disordered" evidence="5">
    <location>
        <begin position="1"/>
        <end position="27"/>
    </location>
</feature>
<dbReference type="Gene3D" id="3.40.50.300">
    <property type="entry name" value="P-loop containing nucleotide triphosphate hydrolases"/>
    <property type="match status" value="2"/>
</dbReference>
<dbReference type="STRING" id="154538.A0A1M2V5D9"/>